<dbReference type="InterPro" id="IPR032876">
    <property type="entry name" value="J_dom"/>
</dbReference>
<proteinExistence type="predicted"/>
<dbReference type="Pfam" id="PF23666">
    <property type="entry name" value="Rcc01698_C"/>
    <property type="match status" value="1"/>
</dbReference>
<evidence type="ECO:0000259" key="2">
    <source>
        <dbReference type="Pfam" id="PF13550"/>
    </source>
</evidence>
<feature type="domain" description="Tip attachment protein J" evidence="2">
    <location>
        <begin position="791"/>
        <end position="949"/>
    </location>
</feature>
<keyword evidence="4" id="KW-0378">Hydrolase</keyword>
<dbReference type="GO" id="GO:0016787">
    <property type="term" value="F:hydrolase activity"/>
    <property type="evidence" value="ECO:0007669"/>
    <property type="project" value="UniProtKB-KW"/>
</dbReference>
<comment type="caution">
    <text evidence="4">The sequence shown here is derived from an EMBL/GenBank/DDBJ whole genome shotgun (WGS) entry which is preliminary data.</text>
</comment>
<gene>
    <name evidence="4" type="ORF">ABUE31_12475</name>
</gene>
<dbReference type="Proteomes" id="UP001556196">
    <property type="component" value="Unassembled WGS sequence"/>
</dbReference>
<protein>
    <submittedName>
        <fullName evidence="4">Glycoside hydrolase/phage tail family protein</fullName>
    </submittedName>
</protein>
<accession>A0ABV3R0E3</accession>
<dbReference type="RefSeq" id="WP_367723925.1">
    <property type="nucleotide sequence ID" value="NZ_JBFOCI010000003.1"/>
</dbReference>
<name>A0ABV3R0E3_9HYPH</name>
<evidence type="ECO:0000259" key="1">
    <source>
        <dbReference type="Pfam" id="PF13547"/>
    </source>
</evidence>
<evidence type="ECO:0000259" key="3">
    <source>
        <dbReference type="Pfam" id="PF23666"/>
    </source>
</evidence>
<keyword evidence="5" id="KW-1185">Reference proteome</keyword>
<evidence type="ECO:0000313" key="5">
    <source>
        <dbReference type="Proteomes" id="UP001556196"/>
    </source>
</evidence>
<reference evidence="4 5" key="1">
    <citation type="submission" date="2024-06" db="EMBL/GenBank/DDBJ databases">
        <authorList>
            <person name="Tuo L."/>
        </authorList>
    </citation>
    <scope>NUCLEOTIDE SEQUENCE [LARGE SCALE GENOMIC DNA]</scope>
    <source>
        <strain evidence="4 5">ZMM04-5</strain>
    </source>
</reference>
<sequence length="1297" mass="137917">MATVLLQVAGAAIGSLLGPIGTAIGAAAGALAGYTIDQALINGTRRFEGPRLSGARPFTAEEGIALPRLYGTARLGGIMIWATRFQEKRTTRREGGKTGPKITEYSYFANVAFALCEGEIAGIRRIWADGREIDRDRIELRVHPGGENQQLDPLISAKQGADNAPAYRGTAYVVIERFALVDFGNRIPQFQFEVIRVVGELPPRIRAVTLIPGATEYGLSPSLVTRRRREGETEAVNRHTLLEGTDLTASLDELQMLCPNLEHVAVVVAWFGDDLRAGSCRIRPGVTTDNGAGFSANWRVSGVARGSAMVVSTHDGGAAYGGTPSDRSVMDAIADIKARGLKVTLHPFIMMDVAAGNTLPDPYGGPTQPAYPWRGRIACDPAPQMPGTADRTAAARTQVAGFCGDAAPGQFSVLQNTVDFSGPTDEWGFRRFVLHHAKLAQAAGGIDAFLIGSELRGLTTLRDENDAFPFVEALCVLAAEARGFLGAATKITYGADWSEYFGYHPLDGTGNVHFHLDPLWAHPDVDAVGIDNYMPLSDWRDADHSTGNPDGFSGPYDPAGLRAQIAGGEGFDWYYPTFAARQSRDRVAITDGAFGKPWVFRCKDLKGWWSSLHHDRIGGAEMATPTAWVPQSKPIFLTELGCPATDKGPNQPNVFSDPKSAESTLPHFSSGGRSDLAQQSFLAAHHRYWDPTAPGFEAAANPASSLFAGRMVDPRRLYVWAWDARPYPAFPLRSERWSDHGNWHYGHWLNGRLANPTTGELINAILADHGLPPASVDGAGGTVQGYVIDAPGSARSAIEALADLFGLAVLETPSGLAFRSEAAASGPIELSELVSDGNAPVVETVRTPDHQLPVEAVLGFRDPMVSHQAVSVRRTRAGASGSRQHAIGFPGVLEAGQGRALAADWLQRVWSERERVAFAIPQPDGSVVPGALVRLPDSQNDWLVTEIEDGLVRRISAKQVLRGPGTPWRSSNPGAASTVPPVVGQPLALFLDLPAGAGPGPMEDQFRVCAWQTPWKSQAVFASPEGTGFAQRTTIGLPADVGVLTAPLAPGVVGRIDRSAEIEVELFGGAFSSVSRALLLNGANVVAVRAADGLWEVVQFETAEEVAPEIWRLGSLLRGQLGTEDAMAAGAATGAHLVVLDEAVQAAGLVASESGLLLNWRVGPHGSDLSGGSFAEHALVGGVRALLPLSPVHLRAARTGAGDVAISWKRRGRIDADSWTASEIPLGEEREEYRIEIAHAGGAVVRTAATPTAAFVYGSADIAVDFGAPPGEIDVTVRQLSLAAGWGIPATRRLSLA</sequence>
<dbReference type="InterPro" id="IPR056490">
    <property type="entry name" value="Rcc01698_C"/>
</dbReference>
<dbReference type="Pfam" id="PF13550">
    <property type="entry name" value="Phage-tail_3"/>
    <property type="match status" value="1"/>
</dbReference>
<dbReference type="Gene3D" id="3.20.20.80">
    <property type="entry name" value="Glycosidases"/>
    <property type="match status" value="1"/>
</dbReference>
<dbReference type="Pfam" id="PF13547">
    <property type="entry name" value="GTA_TIM"/>
    <property type="match status" value="1"/>
</dbReference>
<dbReference type="CDD" id="cd19607">
    <property type="entry name" value="GTA_TIM-barrel-like"/>
    <property type="match status" value="1"/>
</dbReference>
<dbReference type="EMBL" id="JBFOCI010000003">
    <property type="protein sequence ID" value="MEW9806799.1"/>
    <property type="molecule type" value="Genomic_DNA"/>
</dbReference>
<dbReference type="InterPro" id="IPR025195">
    <property type="entry name" value="GTA_TIM_dom"/>
</dbReference>
<organism evidence="4 5">
    <name type="scientific">Mesorhizobium marinum</name>
    <dbReference type="NCBI Taxonomy" id="3228790"/>
    <lineage>
        <taxon>Bacteria</taxon>
        <taxon>Pseudomonadati</taxon>
        <taxon>Pseudomonadota</taxon>
        <taxon>Alphaproteobacteria</taxon>
        <taxon>Hyphomicrobiales</taxon>
        <taxon>Phyllobacteriaceae</taxon>
        <taxon>Mesorhizobium</taxon>
    </lineage>
</organism>
<evidence type="ECO:0000313" key="4">
    <source>
        <dbReference type="EMBL" id="MEW9806799.1"/>
    </source>
</evidence>
<feature type="domain" description="GTA TIM-barrel-like" evidence="1">
    <location>
        <begin position="427"/>
        <end position="731"/>
    </location>
</feature>
<feature type="domain" description="Rcc01698-like C-terminal" evidence="3">
    <location>
        <begin position="1040"/>
        <end position="1138"/>
    </location>
</feature>